<evidence type="ECO:0000256" key="4">
    <source>
        <dbReference type="ARBA" id="ARBA00023012"/>
    </source>
</evidence>
<dbReference type="Pfam" id="PF00072">
    <property type="entry name" value="Response_reg"/>
    <property type="match status" value="1"/>
</dbReference>
<organism evidence="13 14">
    <name type="scientific">Cohnella fermenti</name>
    <dbReference type="NCBI Taxonomy" id="2565925"/>
    <lineage>
        <taxon>Bacteria</taxon>
        <taxon>Bacillati</taxon>
        <taxon>Bacillota</taxon>
        <taxon>Bacilli</taxon>
        <taxon>Bacillales</taxon>
        <taxon>Paenibacillaceae</taxon>
        <taxon>Cohnella</taxon>
    </lineage>
</organism>
<evidence type="ECO:0000256" key="10">
    <source>
        <dbReference type="SAM" id="MobiDB-lite"/>
    </source>
</evidence>
<dbReference type="InterPro" id="IPR001789">
    <property type="entry name" value="Sig_transdc_resp-reg_receiver"/>
</dbReference>
<proteinExistence type="predicted"/>
<comment type="subcellular location">
    <subcellularLocation>
        <location evidence="1">Cytoplasm</location>
    </subcellularLocation>
</comment>
<dbReference type="SUPFAM" id="SSF46689">
    <property type="entry name" value="Homeodomain-like"/>
    <property type="match status" value="2"/>
</dbReference>
<evidence type="ECO:0000256" key="8">
    <source>
        <dbReference type="PROSITE-ProRule" id="PRU00169"/>
    </source>
</evidence>
<keyword evidence="2" id="KW-0963">Cytoplasm</keyword>
<evidence type="ECO:0000313" key="14">
    <source>
        <dbReference type="Proteomes" id="UP000310636"/>
    </source>
</evidence>
<protein>
    <submittedName>
        <fullName evidence="13">Response regulator</fullName>
    </submittedName>
</protein>
<keyword evidence="6" id="KW-0238">DNA-binding</keyword>
<gene>
    <name evidence="13" type="ORF">E6C55_22500</name>
</gene>
<dbReference type="EMBL" id="SSOB01000033">
    <property type="protein sequence ID" value="THF75242.1"/>
    <property type="molecule type" value="Genomic_DNA"/>
</dbReference>
<sequence length="539" mass="61690">MYKLIIVDDEILVRDAIKSQMNWTEYGFECIGDCEDGIEALEFMEREQADVVLTDIGMPFMDGLELTRELAERHPDAKVVILTGYDDFDYAQRAVKLQAVDYLLKPITSVELGTVLARLRQDLDSQRNKEQDYEQLRRQLAENMPLLRERFLEQMMTSPMTDRQKREGLSYFQIGANGSQWIELAMDVDEFTWEYSSSIADQQLIRFAVYNVVTELIGSRQDSSVYRDCENRVFALVAGDDPRKLMETALQLAEESHEAIVSILPVKLSIGVGLPARLREDVTCAHRTALAALEYRFVIGLGTIIPLSDVEARERPEVLSVVAWESELVTKLKTGTPDELDEWVDKLFKAIREHLFPLPLCQLYLQRIVLTLMHTLYELDHQAARPPGPRSDPMEELALLGTLDEAQAWLGELCKQAVAKIRGLRDSQSDLQVNKALEFVKHHYKDPDLSLISVCKHISMSPSYFSVMFKQHIGKTFVEHVTDIRMEKARELLALTSMKSYEIAYEVGYSDPHYFSGAFKKHQGDTPTEYRQKSTMKKA</sequence>
<dbReference type="GO" id="GO:0043565">
    <property type="term" value="F:sequence-specific DNA binding"/>
    <property type="evidence" value="ECO:0007669"/>
    <property type="project" value="InterPro"/>
</dbReference>
<keyword evidence="3 8" id="KW-0597">Phosphoprotein</keyword>
<evidence type="ECO:0000256" key="5">
    <source>
        <dbReference type="ARBA" id="ARBA00023015"/>
    </source>
</evidence>
<feature type="domain" description="Response regulatory" evidence="12">
    <location>
        <begin position="3"/>
        <end position="120"/>
    </location>
</feature>
<dbReference type="SMART" id="SM00448">
    <property type="entry name" value="REC"/>
    <property type="match status" value="1"/>
</dbReference>
<evidence type="ECO:0000256" key="7">
    <source>
        <dbReference type="ARBA" id="ARBA00023163"/>
    </source>
</evidence>
<dbReference type="Proteomes" id="UP000310636">
    <property type="component" value="Unassembled WGS sequence"/>
</dbReference>
<dbReference type="GO" id="GO:0000160">
    <property type="term" value="P:phosphorelay signal transduction system"/>
    <property type="evidence" value="ECO:0007669"/>
    <property type="project" value="UniProtKB-KW"/>
</dbReference>
<feature type="coiled-coil region" evidence="9">
    <location>
        <begin position="116"/>
        <end position="143"/>
    </location>
</feature>
<evidence type="ECO:0000313" key="13">
    <source>
        <dbReference type="EMBL" id="THF75242.1"/>
    </source>
</evidence>
<dbReference type="CDD" id="cd17536">
    <property type="entry name" value="REC_YesN-like"/>
    <property type="match status" value="1"/>
</dbReference>
<evidence type="ECO:0000256" key="1">
    <source>
        <dbReference type="ARBA" id="ARBA00004496"/>
    </source>
</evidence>
<keyword evidence="4" id="KW-0902">Two-component regulatory system</keyword>
<comment type="caution">
    <text evidence="13">The sequence shown here is derived from an EMBL/GenBank/DDBJ whole genome shotgun (WGS) entry which is preliminary data.</text>
</comment>
<keyword evidence="7" id="KW-0804">Transcription</keyword>
<dbReference type="GO" id="GO:0005737">
    <property type="term" value="C:cytoplasm"/>
    <property type="evidence" value="ECO:0007669"/>
    <property type="project" value="UniProtKB-SubCell"/>
</dbReference>
<dbReference type="OrthoDB" id="9794370at2"/>
<dbReference type="PROSITE" id="PS50110">
    <property type="entry name" value="RESPONSE_REGULATORY"/>
    <property type="match status" value="1"/>
</dbReference>
<dbReference type="InterPro" id="IPR009057">
    <property type="entry name" value="Homeodomain-like_sf"/>
</dbReference>
<keyword evidence="9" id="KW-0175">Coiled coil</keyword>
<evidence type="ECO:0000256" key="2">
    <source>
        <dbReference type="ARBA" id="ARBA00022490"/>
    </source>
</evidence>
<dbReference type="InterPro" id="IPR020449">
    <property type="entry name" value="Tscrpt_reg_AraC-type_HTH"/>
</dbReference>
<evidence type="ECO:0000256" key="3">
    <source>
        <dbReference type="ARBA" id="ARBA00022553"/>
    </source>
</evidence>
<dbReference type="SMART" id="SM00342">
    <property type="entry name" value="HTH_ARAC"/>
    <property type="match status" value="1"/>
</dbReference>
<evidence type="ECO:0000256" key="6">
    <source>
        <dbReference type="ARBA" id="ARBA00023125"/>
    </source>
</evidence>
<feature type="domain" description="HTH araC/xylS-type" evidence="11">
    <location>
        <begin position="434"/>
        <end position="533"/>
    </location>
</feature>
<dbReference type="SUPFAM" id="SSF52172">
    <property type="entry name" value="CheY-like"/>
    <property type="match status" value="1"/>
</dbReference>
<dbReference type="PANTHER" id="PTHR42713:SF3">
    <property type="entry name" value="TRANSCRIPTIONAL REGULATORY PROTEIN HPTR"/>
    <property type="match status" value="1"/>
</dbReference>
<dbReference type="PROSITE" id="PS01124">
    <property type="entry name" value="HTH_ARAC_FAMILY_2"/>
    <property type="match status" value="1"/>
</dbReference>
<feature type="modified residue" description="4-aspartylphosphate" evidence="8">
    <location>
        <position position="55"/>
    </location>
</feature>
<evidence type="ECO:0000256" key="9">
    <source>
        <dbReference type="SAM" id="Coils"/>
    </source>
</evidence>
<dbReference type="Pfam" id="PF12833">
    <property type="entry name" value="HTH_18"/>
    <property type="match status" value="1"/>
</dbReference>
<feature type="compositionally biased region" description="Basic and acidic residues" evidence="10">
    <location>
        <begin position="522"/>
        <end position="532"/>
    </location>
</feature>
<dbReference type="AlphaFoldDB" id="A0A4S4BKI1"/>
<dbReference type="RefSeq" id="WP_136372074.1">
    <property type="nucleotide sequence ID" value="NZ_SSOB01000033.1"/>
</dbReference>
<name>A0A4S4BKI1_9BACL</name>
<keyword evidence="14" id="KW-1185">Reference proteome</keyword>
<reference evidence="13 14" key="1">
    <citation type="submission" date="2019-04" db="EMBL/GenBank/DDBJ databases">
        <title>Cohnella sp. nov. isolated from preserved vegetables.</title>
        <authorList>
            <person name="Lin S.-Y."/>
            <person name="Hung M.-H."/>
            <person name="Young C.-C."/>
        </authorList>
    </citation>
    <scope>NUCLEOTIDE SEQUENCE [LARGE SCALE GENOMIC DNA]</scope>
    <source>
        <strain evidence="13 14">CC-MHH1044</strain>
    </source>
</reference>
<dbReference type="PRINTS" id="PR00032">
    <property type="entry name" value="HTHARAC"/>
</dbReference>
<dbReference type="PANTHER" id="PTHR42713">
    <property type="entry name" value="HISTIDINE KINASE-RELATED"/>
    <property type="match status" value="1"/>
</dbReference>
<accession>A0A4S4BKI1</accession>
<keyword evidence="5" id="KW-0805">Transcription regulation</keyword>
<dbReference type="Gene3D" id="1.10.10.60">
    <property type="entry name" value="Homeodomain-like"/>
    <property type="match status" value="2"/>
</dbReference>
<dbReference type="InterPro" id="IPR051552">
    <property type="entry name" value="HptR"/>
</dbReference>
<dbReference type="GO" id="GO:0003700">
    <property type="term" value="F:DNA-binding transcription factor activity"/>
    <property type="evidence" value="ECO:0007669"/>
    <property type="project" value="InterPro"/>
</dbReference>
<evidence type="ECO:0000259" key="12">
    <source>
        <dbReference type="PROSITE" id="PS50110"/>
    </source>
</evidence>
<dbReference type="InterPro" id="IPR018060">
    <property type="entry name" value="HTH_AraC"/>
</dbReference>
<dbReference type="Gene3D" id="3.40.50.2300">
    <property type="match status" value="1"/>
</dbReference>
<feature type="region of interest" description="Disordered" evidence="10">
    <location>
        <begin position="520"/>
        <end position="539"/>
    </location>
</feature>
<evidence type="ECO:0000259" key="11">
    <source>
        <dbReference type="PROSITE" id="PS01124"/>
    </source>
</evidence>
<dbReference type="InterPro" id="IPR011006">
    <property type="entry name" value="CheY-like_superfamily"/>
</dbReference>